<feature type="compositionally biased region" description="Basic residues" evidence="1">
    <location>
        <begin position="155"/>
        <end position="168"/>
    </location>
</feature>
<feature type="compositionally biased region" description="Basic and acidic residues" evidence="1">
    <location>
        <begin position="169"/>
        <end position="182"/>
    </location>
</feature>
<evidence type="ECO:0000313" key="2">
    <source>
        <dbReference type="EMBL" id="CAA9379792.1"/>
    </source>
</evidence>
<feature type="compositionally biased region" description="Basic and acidic residues" evidence="1">
    <location>
        <begin position="79"/>
        <end position="99"/>
    </location>
</feature>
<protein>
    <submittedName>
        <fullName evidence="2">Uncharacterized protein</fullName>
    </submittedName>
</protein>
<reference evidence="2" key="1">
    <citation type="submission" date="2020-02" db="EMBL/GenBank/DDBJ databases">
        <authorList>
            <person name="Meier V. D."/>
        </authorList>
    </citation>
    <scope>NUCLEOTIDE SEQUENCE</scope>
    <source>
        <strain evidence="2">AVDCRST_MAG32</strain>
    </source>
</reference>
<feature type="region of interest" description="Disordered" evidence="1">
    <location>
        <begin position="1"/>
        <end position="189"/>
    </location>
</feature>
<dbReference type="EMBL" id="CADCUM010000069">
    <property type="protein sequence ID" value="CAA9379792.1"/>
    <property type="molecule type" value="Genomic_DNA"/>
</dbReference>
<evidence type="ECO:0000256" key="1">
    <source>
        <dbReference type="SAM" id="MobiDB-lite"/>
    </source>
</evidence>
<feature type="compositionally biased region" description="Basic residues" evidence="1">
    <location>
        <begin position="121"/>
        <end position="134"/>
    </location>
</feature>
<feature type="non-terminal residue" evidence="2">
    <location>
        <position position="1"/>
    </location>
</feature>
<name>A0A6J4NB55_9ACTN</name>
<sequence>GRARVGGRGGRHRDRAPVARRHAPGAHPRQRAPPAGGRGAGDLGRLLARLRPARGQGAHRGTVVGDRHRLHRGVRRLLPRVDRGPRGRCRADRRDARARADRHRPRDRQPRLRQGVAGGRPRARGRPRAHRPPRAPHPGVPRRPARRGVGAAAARRARGGRRLDHRRRGGDAGHVRPEERHGPARRQPM</sequence>
<proteinExistence type="predicted"/>
<feature type="non-terminal residue" evidence="2">
    <location>
        <position position="189"/>
    </location>
</feature>
<feature type="compositionally biased region" description="Basic residues" evidence="1">
    <location>
        <begin position="1"/>
        <end position="30"/>
    </location>
</feature>
<dbReference type="AlphaFoldDB" id="A0A6J4NB55"/>
<gene>
    <name evidence="2" type="ORF">AVDCRST_MAG32-1449</name>
</gene>
<feature type="compositionally biased region" description="Basic residues" evidence="1">
    <location>
        <begin position="68"/>
        <end position="78"/>
    </location>
</feature>
<organism evidence="2">
    <name type="scientific">uncultured Nocardioides sp</name>
    <dbReference type="NCBI Taxonomy" id="198441"/>
    <lineage>
        <taxon>Bacteria</taxon>
        <taxon>Bacillati</taxon>
        <taxon>Actinomycetota</taxon>
        <taxon>Actinomycetes</taxon>
        <taxon>Propionibacteriales</taxon>
        <taxon>Nocardioidaceae</taxon>
        <taxon>Nocardioides</taxon>
        <taxon>environmental samples</taxon>
    </lineage>
</organism>
<accession>A0A6J4NB55</accession>
<feature type="compositionally biased region" description="Low complexity" evidence="1">
    <location>
        <begin position="43"/>
        <end position="56"/>
    </location>
</feature>